<evidence type="ECO:0000313" key="2">
    <source>
        <dbReference type="Proteomes" id="UP000566995"/>
    </source>
</evidence>
<protein>
    <submittedName>
        <fullName evidence="1">Uncharacterized protein</fullName>
    </submittedName>
</protein>
<comment type="caution">
    <text evidence="1">The sequence shown here is derived from an EMBL/GenBank/DDBJ whole genome shotgun (WGS) entry which is preliminary data.</text>
</comment>
<dbReference type="Proteomes" id="UP000566995">
    <property type="component" value="Unassembled WGS sequence"/>
</dbReference>
<evidence type="ECO:0000313" key="1">
    <source>
        <dbReference type="EMBL" id="MBB4865308.1"/>
    </source>
</evidence>
<proteinExistence type="predicted"/>
<gene>
    <name evidence="1" type="ORF">HNP46_004189</name>
</gene>
<sequence>MSTLVDDTTPHPPALHSCSYQRGTYECRGDGYLWDADTDGFDPEEKDDPCPCCNTLEYLRQAKDEAETTSEWWGSHGHWTGEDLWLRACEIAREANPEQAIEALRAVGEVQALVPDENGPDGVSIRIHNKG</sequence>
<accession>A0A7W7KNE8</accession>
<dbReference type="RefSeq" id="WP_184592646.1">
    <property type="nucleotide sequence ID" value="NZ_JACHLI010000018.1"/>
</dbReference>
<dbReference type="AlphaFoldDB" id="A0A7W7KNE8"/>
<dbReference type="EMBL" id="JACHLI010000018">
    <property type="protein sequence ID" value="MBB4865308.1"/>
    <property type="molecule type" value="Genomic_DNA"/>
</dbReference>
<name>A0A7W7KNE8_PSENT</name>
<organism evidence="1 2">
    <name type="scientific">Pseudomonas nitroreducens</name>
    <dbReference type="NCBI Taxonomy" id="46680"/>
    <lineage>
        <taxon>Bacteria</taxon>
        <taxon>Pseudomonadati</taxon>
        <taxon>Pseudomonadota</taxon>
        <taxon>Gammaproteobacteria</taxon>
        <taxon>Pseudomonadales</taxon>
        <taxon>Pseudomonadaceae</taxon>
        <taxon>Pseudomonas</taxon>
    </lineage>
</organism>
<reference evidence="1 2" key="1">
    <citation type="submission" date="2020-08" db="EMBL/GenBank/DDBJ databases">
        <title>Functional genomics of gut bacteria from endangered species of beetles.</title>
        <authorList>
            <person name="Carlos-Shanley C."/>
        </authorList>
    </citation>
    <scope>NUCLEOTIDE SEQUENCE [LARGE SCALE GENOMIC DNA]</scope>
    <source>
        <strain evidence="1 2">S00179</strain>
    </source>
</reference>